<evidence type="ECO:0000256" key="1">
    <source>
        <dbReference type="ARBA" id="ARBA00004903"/>
    </source>
</evidence>
<evidence type="ECO:0000256" key="3">
    <source>
        <dbReference type="ARBA" id="ARBA00012856"/>
    </source>
</evidence>
<keyword evidence="4 8" id="KW-0554">One-carbon metabolism</keyword>
<evidence type="ECO:0000256" key="5">
    <source>
        <dbReference type="ARBA" id="ARBA00022857"/>
    </source>
</evidence>
<dbReference type="GO" id="GO:0046654">
    <property type="term" value="P:tetrahydrofolate biosynthetic process"/>
    <property type="evidence" value="ECO:0007669"/>
    <property type="project" value="UniProtKB-UniPathway"/>
</dbReference>
<keyword evidence="6 8" id="KW-0560">Oxidoreductase</keyword>
<dbReference type="PROSITE" id="PS00075">
    <property type="entry name" value="DHFR_1"/>
    <property type="match status" value="1"/>
</dbReference>
<evidence type="ECO:0000256" key="7">
    <source>
        <dbReference type="ARBA" id="ARBA00025067"/>
    </source>
</evidence>
<comment type="catalytic activity">
    <reaction evidence="8">
        <text>(6S)-5,6,7,8-tetrahydrofolate + NADP(+) = 7,8-dihydrofolate + NADPH + H(+)</text>
        <dbReference type="Rhea" id="RHEA:15009"/>
        <dbReference type="ChEBI" id="CHEBI:15378"/>
        <dbReference type="ChEBI" id="CHEBI:57451"/>
        <dbReference type="ChEBI" id="CHEBI:57453"/>
        <dbReference type="ChEBI" id="CHEBI:57783"/>
        <dbReference type="ChEBI" id="CHEBI:58349"/>
        <dbReference type="EC" id="1.5.1.3"/>
    </reaction>
</comment>
<evidence type="ECO:0000256" key="9">
    <source>
        <dbReference type="RuleBase" id="RU004474"/>
    </source>
</evidence>
<dbReference type="GO" id="GO:0006730">
    <property type="term" value="P:one-carbon metabolic process"/>
    <property type="evidence" value="ECO:0007669"/>
    <property type="project" value="UniProtKB-KW"/>
</dbReference>
<evidence type="ECO:0000259" key="10">
    <source>
        <dbReference type="PROSITE" id="PS51330"/>
    </source>
</evidence>
<dbReference type="PANTHER" id="PTHR48069">
    <property type="entry name" value="DIHYDROFOLATE REDUCTASE"/>
    <property type="match status" value="1"/>
</dbReference>
<comment type="function">
    <text evidence="7 8">Key enzyme in folate metabolism. Catalyzes an essential reaction for de novo glycine and purine synthesis, and for DNA precursor synthesis.</text>
</comment>
<dbReference type="PRINTS" id="PR00070">
    <property type="entry name" value="DHFR"/>
</dbReference>
<dbReference type="GO" id="GO:0046655">
    <property type="term" value="P:folic acid metabolic process"/>
    <property type="evidence" value="ECO:0007669"/>
    <property type="project" value="TreeGrafter"/>
</dbReference>
<feature type="domain" description="DHFR" evidence="10">
    <location>
        <begin position="2"/>
        <end position="181"/>
    </location>
</feature>
<comment type="pathway">
    <text evidence="1 8">Cofactor biosynthesis; tetrahydrofolate biosynthesis; 5,6,7,8-tetrahydrofolate from 7,8-dihydrofolate: step 1/1.</text>
</comment>
<evidence type="ECO:0000256" key="2">
    <source>
        <dbReference type="ARBA" id="ARBA00009539"/>
    </source>
</evidence>
<dbReference type="InterPro" id="IPR017925">
    <property type="entry name" value="DHFR_CS"/>
</dbReference>
<dbReference type="PANTHER" id="PTHR48069:SF3">
    <property type="entry name" value="DIHYDROFOLATE REDUCTASE"/>
    <property type="match status" value="1"/>
</dbReference>
<dbReference type="PROSITE" id="PS51330">
    <property type="entry name" value="DHFR_2"/>
    <property type="match status" value="1"/>
</dbReference>
<dbReference type="Pfam" id="PF00186">
    <property type="entry name" value="DHFR_1"/>
    <property type="match status" value="1"/>
</dbReference>
<gene>
    <name evidence="11" type="ORF">UY77_C0019G0001</name>
</gene>
<sequence>MIITLIAAASENNCIGKNGKIPWNLPNDFRHFKEATKGKPLIMGRKTHESIGRILPGRKNIIVTRQDIKIEGCEVVHSIEEALELVKDEKEVCVIGGGEIYRQALPFANRIDLTRVHAVIEGGDAFFPEFNGHSAAPRITAPRSGAAGVGAVDDGWKLISSERHEADKDHGFAYTFLVYEKLK</sequence>
<comment type="similarity">
    <text evidence="2 8 9">Belongs to the dihydrofolate reductase family.</text>
</comment>
<dbReference type="SUPFAM" id="SSF53597">
    <property type="entry name" value="Dihydrofolate reductase-like"/>
    <property type="match status" value="1"/>
</dbReference>
<proteinExistence type="inferred from homology"/>
<evidence type="ECO:0000313" key="11">
    <source>
        <dbReference type="EMBL" id="KKW32552.1"/>
    </source>
</evidence>
<accession>A0A0G1ZW07</accession>
<dbReference type="AlphaFoldDB" id="A0A0G1ZW07"/>
<dbReference type="GO" id="GO:0070401">
    <property type="term" value="F:NADP+ binding"/>
    <property type="evidence" value="ECO:0007669"/>
    <property type="project" value="UniProtKB-ARBA"/>
</dbReference>
<dbReference type="EMBL" id="LCRI01000019">
    <property type="protein sequence ID" value="KKW32552.1"/>
    <property type="molecule type" value="Genomic_DNA"/>
</dbReference>
<keyword evidence="5 8" id="KW-0521">NADP</keyword>
<name>A0A0G1ZW07_9BACT</name>
<reference evidence="11 12" key="1">
    <citation type="journal article" date="2015" name="Nature">
        <title>rRNA introns, odd ribosomes, and small enigmatic genomes across a large radiation of phyla.</title>
        <authorList>
            <person name="Brown C.T."/>
            <person name="Hug L.A."/>
            <person name="Thomas B.C."/>
            <person name="Sharon I."/>
            <person name="Castelle C.J."/>
            <person name="Singh A."/>
            <person name="Wilkins M.J."/>
            <person name="Williams K.H."/>
            <person name="Banfield J.F."/>
        </authorList>
    </citation>
    <scope>NUCLEOTIDE SEQUENCE [LARGE SCALE GENOMIC DNA]</scope>
</reference>
<dbReference type="FunFam" id="3.40.430.10:FF:000001">
    <property type="entry name" value="Dihydrofolate reductase"/>
    <property type="match status" value="1"/>
</dbReference>
<protein>
    <recommendedName>
        <fullName evidence="3 8">Dihydrofolate reductase</fullName>
        <ecNumber evidence="3 8">1.5.1.3</ecNumber>
    </recommendedName>
</protein>
<dbReference type="InterPro" id="IPR024072">
    <property type="entry name" value="DHFR-like_dom_sf"/>
</dbReference>
<dbReference type="GO" id="GO:0005829">
    <property type="term" value="C:cytosol"/>
    <property type="evidence" value="ECO:0007669"/>
    <property type="project" value="TreeGrafter"/>
</dbReference>
<evidence type="ECO:0000256" key="8">
    <source>
        <dbReference type="PIRNR" id="PIRNR000194"/>
    </source>
</evidence>
<dbReference type="Gene3D" id="3.40.430.10">
    <property type="entry name" value="Dihydrofolate Reductase, subunit A"/>
    <property type="match status" value="1"/>
</dbReference>
<dbReference type="PATRIC" id="fig|1618980.3.peg.340"/>
<dbReference type="GO" id="GO:0004146">
    <property type="term" value="F:dihydrofolate reductase activity"/>
    <property type="evidence" value="ECO:0007669"/>
    <property type="project" value="UniProtKB-EC"/>
</dbReference>
<evidence type="ECO:0000313" key="12">
    <source>
        <dbReference type="Proteomes" id="UP000034711"/>
    </source>
</evidence>
<dbReference type="EC" id="1.5.1.3" evidence="3 8"/>
<dbReference type="UniPathway" id="UPA00077">
    <property type="reaction ID" value="UER00158"/>
</dbReference>
<dbReference type="InterPro" id="IPR001796">
    <property type="entry name" value="DHFR_dom"/>
</dbReference>
<evidence type="ECO:0000256" key="6">
    <source>
        <dbReference type="ARBA" id="ARBA00023002"/>
    </source>
</evidence>
<dbReference type="Proteomes" id="UP000034711">
    <property type="component" value="Unassembled WGS sequence"/>
</dbReference>
<dbReference type="PIRSF" id="PIRSF000194">
    <property type="entry name" value="DHFR"/>
    <property type="match status" value="1"/>
</dbReference>
<dbReference type="InterPro" id="IPR012259">
    <property type="entry name" value="DHFR"/>
</dbReference>
<dbReference type="GO" id="GO:0046452">
    <property type="term" value="P:dihydrofolate metabolic process"/>
    <property type="evidence" value="ECO:0007669"/>
    <property type="project" value="TreeGrafter"/>
</dbReference>
<evidence type="ECO:0000256" key="4">
    <source>
        <dbReference type="ARBA" id="ARBA00022563"/>
    </source>
</evidence>
<dbReference type="CDD" id="cd00209">
    <property type="entry name" value="DHFR"/>
    <property type="match status" value="1"/>
</dbReference>
<organism evidence="11 12">
    <name type="scientific">Candidatus Uhrbacteria bacterium GW2011_GWA2_53_10</name>
    <dbReference type="NCBI Taxonomy" id="1618980"/>
    <lineage>
        <taxon>Bacteria</taxon>
        <taxon>Candidatus Uhriibacteriota</taxon>
    </lineage>
</organism>
<comment type="caution">
    <text evidence="11">The sequence shown here is derived from an EMBL/GenBank/DDBJ whole genome shotgun (WGS) entry which is preliminary data.</text>
</comment>